<dbReference type="SMART" id="SM00850">
    <property type="entry name" value="LytTR"/>
    <property type="match status" value="1"/>
</dbReference>
<keyword evidence="4" id="KW-0804">Transcription</keyword>
<evidence type="ECO:0000256" key="2">
    <source>
        <dbReference type="ARBA" id="ARBA00023015"/>
    </source>
</evidence>
<organism evidence="6 7">
    <name type="scientific">Rossellomorea vietnamensis</name>
    <dbReference type="NCBI Taxonomy" id="218284"/>
    <lineage>
        <taxon>Bacteria</taxon>
        <taxon>Bacillati</taxon>
        <taxon>Bacillota</taxon>
        <taxon>Bacilli</taxon>
        <taxon>Bacillales</taxon>
        <taxon>Bacillaceae</taxon>
        <taxon>Rossellomorea</taxon>
    </lineage>
</organism>
<keyword evidence="1" id="KW-0963">Cytoplasm</keyword>
<evidence type="ECO:0000313" key="6">
    <source>
        <dbReference type="EMBL" id="TYS01229.1"/>
    </source>
</evidence>
<proteinExistence type="predicted"/>
<reference evidence="6 7" key="1">
    <citation type="submission" date="2019-08" db="EMBL/GenBank/DDBJ databases">
        <title>Bacillus genomes from the desert of Cuatro Cienegas, Coahuila.</title>
        <authorList>
            <person name="Olmedo-Alvarez G."/>
        </authorList>
    </citation>
    <scope>NUCLEOTIDE SEQUENCE [LARGE SCALE GENOMIC DNA]</scope>
    <source>
        <strain evidence="6 7">CH128b_4D</strain>
    </source>
</reference>
<dbReference type="PANTHER" id="PTHR37299:SF2">
    <property type="entry name" value="HTH LYTTR-TYPE DOMAIN-CONTAINING PROTEIN"/>
    <property type="match status" value="1"/>
</dbReference>
<evidence type="ECO:0000256" key="1">
    <source>
        <dbReference type="ARBA" id="ARBA00022490"/>
    </source>
</evidence>
<gene>
    <name evidence="6" type="ORF">FZC84_00735</name>
</gene>
<sequence>MKVNIEIHDKYDETLITIHAKEWSKELEELVKKLETKTPNRIVGSEGEQSILLSPDEIDYVFAINRKVYASIHKQSVELNMKLYEAEELLESCGFSRLSKSAIGNLNRIKRFELAFNGSLCVHFHSGSKEYVSRKYVQEIKQKLILGVDTR</sequence>
<dbReference type="InterPro" id="IPR007492">
    <property type="entry name" value="LytTR_DNA-bd_dom"/>
</dbReference>
<dbReference type="AlphaFoldDB" id="A0A5D4MIK7"/>
<dbReference type="Gene3D" id="2.40.50.1020">
    <property type="entry name" value="LytTr DNA-binding domain"/>
    <property type="match status" value="1"/>
</dbReference>
<dbReference type="EMBL" id="VTEG01000001">
    <property type="protein sequence ID" value="TYS01229.1"/>
    <property type="molecule type" value="Genomic_DNA"/>
</dbReference>
<dbReference type="PROSITE" id="PS50930">
    <property type="entry name" value="HTH_LYTTR"/>
    <property type="match status" value="1"/>
</dbReference>
<evidence type="ECO:0000256" key="4">
    <source>
        <dbReference type="ARBA" id="ARBA00023163"/>
    </source>
</evidence>
<protein>
    <submittedName>
        <fullName evidence="6">LytTR family transcriptional regulator</fullName>
    </submittedName>
</protein>
<accession>A0A5D4MIK7</accession>
<dbReference type="GO" id="GO:0003677">
    <property type="term" value="F:DNA binding"/>
    <property type="evidence" value="ECO:0007669"/>
    <property type="project" value="UniProtKB-KW"/>
</dbReference>
<evidence type="ECO:0000256" key="3">
    <source>
        <dbReference type="ARBA" id="ARBA00023125"/>
    </source>
</evidence>
<dbReference type="RefSeq" id="WP_148952590.1">
    <property type="nucleotide sequence ID" value="NZ_VTEG01000001.1"/>
</dbReference>
<dbReference type="PANTHER" id="PTHR37299">
    <property type="entry name" value="TRANSCRIPTIONAL REGULATOR-RELATED"/>
    <property type="match status" value="1"/>
</dbReference>
<dbReference type="Pfam" id="PF04397">
    <property type="entry name" value="LytTR"/>
    <property type="match status" value="1"/>
</dbReference>
<feature type="domain" description="HTH LytTR-type" evidence="5">
    <location>
        <begin position="42"/>
        <end position="146"/>
    </location>
</feature>
<evidence type="ECO:0000259" key="5">
    <source>
        <dbReference type="PROSITE" id="PS50930"/>
    </source>
</evidence>
<keyword evidence="3" id="KW-0238">DNA-binding</keyword>
<keyword evidence="2" id="KW-0805">Transcription regulation</keyword>
<dbReference type="GO" id="GO:0000156">
    <property type="term" value="F:phosphorelay response regulator activity"/>
    <property type="evidence" value="ECO:0007669"/>
    <property type="project" value="InterPro"/>
</dbReference>
<name>A0A5D4MIK7_9BACI</name>
<dbReference type="InterPro" id="IPR046947">
    <property type="entry name" value="LytR-like"/>
</dbReference>
<comment type="caution">
    <text evidence="6">The sequence shown here is derived from an EMBL/GenBank/DDBJ whole genome shotgun (WGS) entry which is preliminary data.</text>
</comment>
<evidence type="ECO:0000313" key="7">
    <source>
        <dbReference type="Proteomes" id="UP000325182"/>
    </source>
</evidence>
<dbReference type="Proteomes" id="UP000325182">
    <property type="component" value="Unassembled WGS sequence"/>
</dbReference>